<feature type="chain" id="PRO_5047172868" description="Outer membrane protein beta-barrel domain-containing protein" evidence="1">
    <location>
        <begin position="19"/>
        <end position="327"/>
    </location>
</feature>
<organism evidence="2 3">
    <name type="scientific">Carboxylicivirga mesophila</name>
    <dbReference type="NCBI Taxonomy" id="1166478"/>
    <lineage>
        <taxon>Bacteria</taxon>
        <taxon>Pseudomonadati</taxon>
        <taxon>Bacteroidota</taxon>
        <taxon>Bacteroidia</taxon>
        <taxon>Marinilabiliales</taxon>
        <taxon>Marinilabiliaceae</taxon>
        <taxon>Carboxylicivirga</taxon>
    </lineage>
</organism>
<feature type="signal peptide" evidence="1">
    <location>
        <begin position="1"/>
        <end position="18"/>
    </location>
</feature>
<sequence>MKKIRIILFIAFIASAHALFGQGQIIDFLKAGQADANTLSQAYLLPYGEMLGVNLNSGWYNSAKVHKVGGFDFTITASYTTAPNSKKSFDPRKIGLSEYTVPQGQGNAPTMAGSKNKSMAFALMEPNTGLQIAELNVNGADADFFVSPMIQAAVGLPFHTEIMGRFMPKTTYGDFGKAGLWGLGVKHEIKEYIPFVKRVPFLEASVLAAYTDFTADLSVDEPGVGAGKLETSAGAFTTRLLLGVNVPVVSFYTGLGYGTTTSNFDLKGTFNAGDEGELTDPVALEYKTDGFDFNAGMRIRLGIFSIHGDYSIGEYAVITGGVGINFR</sequence>
<reference evidence="2 3" key="1">
    <citation type="journal article" date="2014" name="Int. J. Syst. Evol. Microbiol.">
        <title>Carboxylicivirga gen. nov. in the family Marinilabiliaceae with two novel species, Carboxylicivirga mesophila sp. nov. and Carboxylicivirga taeanensis sp. nov., and reclassification of Cytophaga fermentans as Saccharicrinis fermentans gen. nov., comb. nov.</title>
        <authorList>
            <person name="Yang S.H."/>
            <person name="Seo H.S."/>
            <person name="Woo J.H."/>
            <person name="Oh H.M."/>
            <person name="Jang H."/>
            <person name="Lee J.H."/>
            <person name="Kim S.J."/>
            <person name="Kwon K.K."/>
        </authorList>
    </citation>
    <scope>NUCLEOTIDE SEQUENCE [LARGE SCALE GENOMIC DNA]</scope>
    <source>
        <strain evidence="2 3">JCM 18290</strain>
    </source>
</reference>
<proteinExistence type="predicted"/>
<gene>
    <name evidence="2" type="ORF">KEM09_07275</name>
</gene>
<dbReference type="RefSeq" id="WP_212227206.1">
    <property type="nucleotide sequence ID" value="NZ_JAGUCN010000006.1"/>
</dbReference>
<evidence type="ECO:0008006" key="4">
    <source>
        <dbReference type="Google" id="ProtNLM"/>
    </source>
</evidence>
<evidence type="ECO:0000313" key="3">
    <source>
        <dbReference type="Proteomes" id="UP000721861"/>
    </source>
</evidence>
<evidence type="ECO:0000256" key="1">
    <source>
        <dbReference type="SAM" id="SignalP"/>
    </source>
</evidence>
<protein>
    <recommendedName>
        <fullName evidence="4">Outer membrane protein beta-barrel domain-containing protein</fullName>
    </recommendedName>
</protein>
<keyword evidence="1" id="KW-0732">Signal</keyword>
<evidence type="ECO:0000313" key="2">
    <source>
        <dbReference type="EMBL" id="MBS2211196.1"/>
    </source>
</evidence>
<dbReference type="Proteomes" id="UP000721861">
    <property type="component" value="Unassembled WGS sequence"/>
</dbReference>
<dbReference type="EMBL" id="JAGUCN010000006">
    <property type="protein sequence ID" value="MBS2211196.1"/>
    <property type="molecule type" value="Genomic_DNA"/>
</dbReference>
<comment type="caution">
    <text evidence="2">The sequence shown here is derived from an EMBL/GenBank/DDBJ whole genome shotgun (WGS) entry which is preliminary data.</text>
</comment>
<name>A0ABS5K8A5_9BACT</name>
<keyword evidence="3" id="KW-1185">Reference proteome</keyword>
<accession>A0ABS5K8A5</accession>
<dbReference type="InterPro" id="IPR046495">
    <property type="entry name" value="DUF6588"/>
</dbReference>
<dbReference type="Pfam" id="PF20230">
    <property type="entry name" value="DUF6588"/>
    <property type="match status" value="1"/>
</dbReference>